<comment type="caution">
    <text evidence="2">The sequence shown here is derived from an EMBL/GenBank/DDBJ whole genome shotgun (WGS) entry which is preliminary data.</text>
</comment>
<proteinExistence type="predicted"/>
<evidence type="ECO:0000313" key="3">
    <source>
        <dbReference type="Proteomes" id="UP001139028"/>
    </source>
</evidence>
<dbReference type="InterPro" id="IPR013149">
    <property type="entry name" value="ADH-like_C"/>
</dbReference>
<sequence>MVQLARRLTNLIVIGTASRDETTAWLEELGSHPVINHRQSPSEQLHSAGIDGVDYVVSLTNSEDHLAEFIKSIKPQGKFGLIDGPASLDITKLKQKEYFTALGIYVHPFPLYN</sequence>
<gene>
    <name evidence="2" type="ORF">MO867_16010</name>
</gene>
<dbReference type="SUPFAM" id="SSF51735">
    <property type="entry name" value="NAD(P)-binding Rossmann-fold domains"/>
    <property type="match status" value="1"/>
</dbReference>
<protein>
    <submittedName>
        <fullName evidence="2">Zinc-binding dehydrogenase</fullName>
    </submittedName>
</protein>
<keyword evidence="3" id="KW-1185">Reference proteome</keyword>
<accession>A0A9X2ER38</accession>
<dbReference type="InterPro" id="IPR036291">
    <property type="entry name" value="NAD(P)-bd_dom_sf"/>
</dbReference>
<dbReference type="RefSeq" id="WP_252470929.1">
    <property type="nucleotide sequence ID" value="NZ_JALBWM010000086.1"/>
</dbReference>
<dbReference type="Proteomes" id="UP001139028">
    <property type="component" value="Unassembled WGS sequence"/>
</dbReference>
<feature type="domain" description="Alcohol dehydrogenase-like C-terminal" evidence="1">
    <location>
        <begin position="2"/>
        <end position="88"/>
    </location>
</feature>
<dbReference type="EMBL" id="JALBWM010000086">
    <property type="protein sequence ID" value="MCO1335840.1"/>
    <property type="molecule type" value="Genomic_DNA"/>
</dbReference>
<dbReference type="Pfam" id="PF00107">
    <property type="entry name" value="ADH_zinc_N"/>
    <property type="match status" value="1"/>
</dbReference>
<organism evidence="2 3">
    <name type="scientific">Microbulbifer okhotskensis</name>
    <dbReference type="NCBI Taxonomy" id="2926617"/>
    <lineage>
        <taxon>Bacteria</taxon>
        <taxon>Pseudomonadati</taxon>
        <taxon>Pseudomonadota</taxon>
        <taxon>Gammaproteobacteria</taxon>
        <taxon>Cellvibrionales</taxon>
        <taxon>Microbulbiferaceae</taxon>
        <taxon>Microbulbifer</taxon>
    </lineage>
</organism>
<evidence type="ECO:0000313" key="2">
    <source>
        <dbReference type="EMBL" id="MCO1335840.1"/>
    </source>
</evidence>
<name>A0A9X2ER38_9GAMM</name>
<reference evidence="2" key="1">
    <citation type="journal article" date="2022" name="Arch. Microbiol.">
        <title>Microbulbifer okhotskensis sp. nov., isolated from a deep bottom sediment of the Okhotsk Sea.</title>
        <authorList>
            <person name="Romanenko L."/>
            <person name="Kurilenko V."/>
            <person name="Otstavnykh N."/>
            <person name="Velansky P."/>
            <person name="Isaeva M."/>
            <person name="Mikhailov V."/>
        </authorList>
    </citation>
    <scope>NUCLEOTIDE SEQUENCE</scope>
    <source>
        <strain evidence="2">OS29</strain>
    </source>
</reference>
<evidence type="ECO:0000259" key="1">
    <source>
        <dbReference type="Pfam" id="PF00107"/>
    </source>
</evidence>
<dbReference type="Gene3D" id="3.40.50.720">
    <property type="entry name" value="NAD(P)-binding Rossmann-like Domain"/>
    <property type="match status" value="1"/>
</dbReference>
<dbReference type="AlphaFoldDB" id="A0A9X2ER38"/>